<dbReference type="CDD" id="cd07344">
    <property type="entry name" value="M48_yhfN_like"/>
    <property type="match status" value="1"/>
</dbReference>
<dbReference type="Gene3D" id="3.30.2010.10">
    <property type="entry name" value="Metalloproteases ('zincins'), catalytic domain"/>
    <property type="match status" value="1"/>
</dbReference>
<sequence length="223" mass="26256">MSLLPTYIHIVKPKLKHIYLSFNDEGHLVVKSPKISLARIEKLLLQKASWINASRKKLAQKKGKALTFTQDSQLYFLGESHPLELIAYDKKRTKLLFDGDTFRLYYSQYDVNVFQKHIDTFYKNEAQAYIPTIVQQWAETMQLTPSKISFRKTKRQWGSCSSKNALSFNTMTMKLPLDVIKYIIIHELAHIQHKHHQKAFWALVEQYLPTYKQCIQELKNYTT</sequence>
<evidence type="ECO:0000313" key="2">
    <source>
        <dbReference type="EMBL" id="CAA6814070.1"/>
    </source>
</evidence>
<dbReference type="PANTHER" id="PTHR30399:SF1">
    <property type="entry name" value="UTP PYROPHOSPHATASE"/>
    <property type="match status" value="1"/>
</dbReference>
<dbReference type="PANTHER" id="PTHR30399">
    <property type="entry name" value="UNCHARACTERIZED PROTEIN YGJP"/>
    <property type="match status" value="1"/>
</dbReference>
<keyword evidence="2" id="KW-0378">Hydrolase</keyword>
<feature type="domain" description="YgjP-like metallopeptidase" evidence="1">
    <location>
        <begin position="16"/>
        <end position="220"/>
    </location>
</feature>
<evidence type="ECO:0000259" key="1">
    <source>
        <dbReference type="Pfam" id="PF01863"/>
    </source>
</evidence>
<protein>
    <submittedName>
        <fullName evidence="2">Predicted metal-dependent hydrolase</fullName>
    </submittedName>
</protein>
<dbReference type="InterPro" id="IPR002725">
    <property type="entry name" value="YgjP-like_metallopeptidase"/>
</dbReference>
<organism evidence="2">
    <name type="scientific">uncultured Sulfurovum sp</name>
    <dbReference type="NCBI Taxonomy" id="269237"/>
    <lineage>
        <taxon>Bacteria</taxon>
        <taxon>Pseudomonadati</taxon>
        <taxon>Campylobacterota</taxon>
        <taxon>Epsilonproteobacteria</taxon>
        <taxon>Campylobacterales</taxon>
        <taxon>Sulfurovaceae</taxon>
        <taxon>Sulfurovum</taxon>
        <taxon>environmental samples</taxon>
    </lineage>
</organism>
<reference evidence="2" key="1">
    <citation type="submission" date="2020-01" db="EMBL/GenBank/DDBJ databases">
        <authorList>
            <person name="Meier V. D."/>
            <person name="Meier V D."/>
        </authorList>
    </citation>
    <scope>NUCLEOTIDE SEQUENCE</scope>
    <source>
        <strain evidence="2">HLG_WM_MAG_01</strain>
    </source>
</reference>
<name>A0A6S6SU38_9BACT</name>
<accession>A0A6S6SU38</accession>
<dbReference type="AlphaFoldDB" id="A0A6S6SU38"/>
<proteinExistence type="predicted"/>
<dbReference type="GO" id="GO:0016787">
    <property type="term" value="F:hydrolase activity"/>
    <property type="evidence" value="ECO:0007669"/>
    <property type="project" value="UniProtKB-KW"/>
</dbReference>
<gene>
    <name evidence="2" type="ORF">HELGO_WM3648</name>
</gene>
<dbReference type="EMBL" id="CACVAS010000066">
    <property type="protein sequence ID" value="CAA6814070.1"/>
    <property type="molecule type" value="Genomic_DNA"/>
</dbReference>
<dbReference type="Pfam" id="PF01863">
    <property type="entry name" value="YgjP-like"/>
    <property type="match status" value="1"/>
</dbReference>
<dbReference type="InterPro" id="IPR053136">
    <property type="entry name" value="UTP_pyrophosphatase-like"/>
</dbReference>